<proteinExistence type="predicted"/>
<protein>
    <recommendedName>
        <fullName evidence="4">DUF4410 domain-containing protein</fullName>
    </recommendedName>
</protein>
<feature type="chain" id="PRO_5015887962" description="DUF4410 domain-containing protein" evidence="1">
    <location>
        <begin position="22"/>
        <end position="176"/>
    </location>
</feature>
<evidence type="ECO:0000313" key="3">
    <source>
        <dbReference type="Proteomes" id="UP000251186"/>
    </source>
</evidence>
<dbReference type="EMBL" id="UAQP01000014">
    <property type="protein sequence ID" value="SPU54757.1"/>
    <property type="molecule type" value="Genomic_DNA"/>
</dbReference>
<evidence type="ECO:0000313" key="2">
    <source>
        <dbReference type="EMBL" id="SPU54757.1"/>
    </source>
</evidence>
<feature type="signal peptide" evidence="1">
    <location>
        <begin position="1"/>
        <end position="21"/>
    </location>
</feature>
<dbReference type="RefSeq" id="WP_112862876.1">
    <property type="nucleotide sequence ID" value="NZ_UAQP01000014.1"/>
</dbReference>
<keyword evidence="1" id="KW-0732">Signal</keyword>
<dbReference type="Proteomes" id="UP000251186">
    <property type="component" value="Unassembled WGS sequence"/>
</dbReference>
<sequence>MIRRIAAAGLVAALMGVAACATPSNPAMMTLSATPGLTASAGDLGYRSVTSVSVSGGQSTNPLWTSQISNADFKTALEGSLAAAGYMGTEGQPMTVSASLINLKQPLAGFDMTVSSQVRYTVARGERTVFDETVSATGTATMGQALVAGDRLRMANEAAIRENIKAFLTRFRARAR</sequence>
<evidence type="ECO:0000256" key="1">
    <source>
        <dbReference type="SAM" id="SignalP"/>
    </source>
</evidence>
<organism evidence="2 3">
    <name type="scientific">Brevundimonas vesicularis</name>
    <name type="common">Pseudomonas vesicularis</name>
    <dbReference type="NCBI Taxonomy" id="41276"/>
    <lineage>
        <taxon>Bacteria</taxon>
        <taxon>Pseudomonadati</taxon>
        <taxon>Pseudomonadota</taxon>
        <taxon>Alphaproteobacteria</taxon>
        <taxon>Caulobacterales</taxon>
        <taxon>Caulobacteraceae</taxon>
        <taxon>Brevundimonas</taxon>
    </lineage>
</organism>
<dbReference type="PROSITE" id="PS51257">
    <property type="entry name" value="PROKAR_LIPOPROTEIN"/>
    <property type="match status" value="1"/>
</dbReference>
<gene>
    <name evidence="2" type="ORF">NCTC11166_02143</name>
</gene>
<name>A0A2X1BDE5_BREVE</name>
<reference evidence="2 3" key="1">
    <citation type="submission" date="2018-06" db="EMBL/GenBank/DDBJ databases">
        <authorList>
            <consortium name="Pathogen Informatics"/>
            <person name="Doyle S."/>
        </authorList>
    </citation>
    <scope>NUCLEOTIDE SEQUENCE [LARGE SCALE GENOMIC DNA]</scope>
    <source>
        <strain evidence="2 3">NCTC11166</strain>
    </source>
</reference>
<dbReference type="AlphaFoldDB" id="A0A2X1BDE5"/>
<evidence type="ECO:0008006" key="4">
    <source>
        <dbReference type="Google" id="ProtNLM"/>
    </source>
</evidence>
<accession>A0A2X1BDE5</accession>